<evidence type="ECO:0000256" key="1">
    <source>
        <dbReference type="SAM" id="Coils"/>
    </source>
</evidence>
<dbReference type="PROSITE" id="PS51257">
    <property type="entry name" value="PROKAR_LIPOPROTEIN"/>
    <property type="match status" value="1"/>
</dbReference>
<dbReference type="Pfam" id="PF14257">
    <property type="entry name" value="DUF4349"/>
    <property type="match status" value="1"/>
</dbReference>
<comment type="caution">
    <text evidence="4">The sequence shown here is derived from an EMBL/GenBank/DDBJ whole genome shotgun (WGS) entry which is preliminary data.</text>
</comment>
<feature type="domain" description="DUF4349" evidence="3">
    <location>
        <begin position="56"/>
        <end position="255"/>
    </location>
</feature>
<protein>
    <submittedName>
        <fullName evidence="4">DUF4349 domain-containing protein</fullName>
    </submittedName>
</protein>
<dbReference type="RefSeq" id="WP_130094789.1">
    <property type="nucleotide sequence ID" value="NZ_SETE01000007.1"/>
</dbReference>
<keyword evidence="2" id="KW-1133">Transmembrane helix</keyword>
<dbReference type="OrthoDB" id="5381491at2"/>
<reference evidence="4 5" key="1">
    <citation type="submission" date="2019-02" db="EMBL/GenBank/DDBJ databases">
        <title>Genome sequence of the sea-ice species Brumimicrobium glaciale.</title>
        <authorList>
            <person name="Bowman J.P."/>
        </authorList>
    </citation>
    <scope>NUCLEOTIDE SEQUENCE [LARGE SCALE GENOMIC DNA]</scope>
    <source>
        <strain evidence="4 5">IC156</strain>
    </source>
</reference>
<gene>
    <name evidence="4" type="ORF">ERX46_15575</name>
</gene>
<evidence type="ECO:0000313" key="5">
    <source>
        <dbReference type="Proteomes" id="UP000293952"/>
    </source>
</evidence>
<evidence type="ECO:0000256" key="2">
    <source>
        <dbReference type="SAM" id="Phobius"/>
    </source>
</evidence>
<evidence type="ECO:0000313" key="4">
    <source>
        <dbReference type="EMBL" id="RYM32100.1"/>
    </source>
</evidence>
<organism evidence="4 5">
    <name type="scientific">Brumimicrobium glaciale</name>
    <dbReference type="NCBI Taxonomy" id="200475"/>
    <lineage>
        <taxon>Bacteria</taxon>
        <taxon>Pseudomonadati</taxon>
        <taxon>Bacteroidota</taxon>
        <taxon>Flavobacteriia</taxon>
        <taxon>Flavobacteriales</taxon>
        <taxon>Crocinitomicaceae</taxon>
        <taxon>Brumimicrobium</taxon>
    </lineage>
</organism>
<keyword evidence="1" id="KW-0175">Coiled coil</keyword>
<dbReference type="Proteomes" id="UP000293952">
    <property type="component" value="Unassembled WGS sequence"/>
</dbReference>
<proteinExistence type="predicted"/>
<accession>A0A4Q4KH75</accession>
<dbReference type="EMBL" id="SETE01000007">
    <property type="protein sequence ID" value="RYM32100.1"/>
    <property type="molecule type" value="Genomic_DNA"/>
</dbReference>
<dbReference type="InterPro" id="IPR025645">
    <property type="entry name" value="DUF4349"/>
</dbReference>
<dbReference type="AlphaFoldDB" id="A0A4Q4KH75"/>
<keyword evidence="2" id="KW-0472">Membrane</keyword>
<feature type="coiled-coil region" evidence="1">
    <location>
        <begin position="152"/>
        <end position="192"/>
    </location>
</feature>
<evidence type="ECO:0000259" key="3">
    <source>
        <dbReference type="Pfam" id="PF14257"/>
    </source>
</evidence>
<name>A0A4Q4KH75_9FLAO</name>
<keyword evidence="5" id="KW-1185">Reference proteome</keyword>
<sequence>MKLTGKIFGLLFLLIIVGCSDRQSDSFDLATEQSFENISKQAQPENDSPQELNDERKLIKEGSVEFETDNIVSSRDLIFKSVKAHKGYISSDQEYKSSGRVSNTIVIRVPALHFDQLLMDATKGISKFDNKSIEVKDVTEEFLDIEARLKTKKELENRYLEILKQANNVTEILKVEEQIGQLRSEIESIEGRLRYLKSKISLSTLTMTIYQTEPNSTNFGNKFADGFKNGWDNLVWFFVYLINIWPFILIAIIMIFGIKALKKRKVK</sequence>
<feature type="transmembrane region" description="Helical" evidence="2">
    <location>
        <begin position="234"/>
        <end position="258"/>
    </location>
</feature>
<keyword evidence="2" id="KW-0812">Transmembrane</keyword>